<dbReference type="InterPro" id="IPR043133">
    <property type="entry name" value="GTP-CH-I_C/QueF"/>
</dbReference>
<evidence type="ECO:0000313" key="1">
    <source>
        <dbReference type="EMBL" id="GGG20454.1"/>
    </source>
</evidence>
<dbReference type="SUPFAM" id="SSF55620">
    <property type="entry name" value="Tetrahydrobiopterin biosynthesis enzymes-like"/>
    <property type="match status" value="1"/>
</dbReference>
<protein>
    <submittedName>
        <fullName evidence="1">Uncharacterized protein</fullName>
    </submittedName>
</protein>
<proteinExistence type="predicted"/>
<comment type="caution">
    <text evidence="1">The sequence shown here is derived from an EMBL/GenBank/DDBJ whole genome shotgun (WGS) entry which is preliminary data.</text>
</comment>
<gene>
    <name evidence="1" type="ORF">GCM10010913_48380</name>
</gene>
<organism evidence="1 2">
    <name type="scientific">Paenibacillus aceti</name>
    <dbReference type="NCBI Taxonomy" id="1820010"/>
    <lineage>
        <taxon>Bacteria</taxon>
        <taxon>Bacillati</taxon>
        <taxon>Bacillota</taxon>
        <taxon>Bacilli</taxon>
        <taxon>Bacillales</taxon>
        <taxon>Paenibacillaceae</taxon>
        <taxon>Paenibacillus</taxon>
    </lineage>
</organism>
<sequence length="41" mass="4748">MLDAGKTDDPLKTIDYAEVYRCIEGIVTKNAYKLIEPEFRK</sequence>
<keyword evidence="2" id="KW-1185">Reference proteome</keyword>
<dbReference type="Gene3D" id="3.30.1130.10">
    <property type="match status" value="1"/>
</dbReference>
<reference evidence="2" key="1">
    <citation type="journal article" date="2019" name="Int. J. Syst. Evol. Microbiol.">
        <title>The Global Catalogue of Microorganisms (GCM) 10K type strain sequencing project: providing services to taxonomists for standard genome sequencing and annotation.</title>
        <authorList>
            <consortium name="The Broad Institute Genomics Platform"/>
            <consortium name="The Broad Institute Genome Sequencing Center for Infectious Disease"/>
            <person name="Wu L."/>
            <person name="Ma J."/>
        </authorList>
    </citation>
    <scope>NUCLEOTIDE SEQUENCE [LARGE SCALE GENOMIC DNA]</scope>
    <source>
        <strain evidence="2">CGMCC 1.15420</strain>
    </source>
</reference>
<evidence type="ECO:0000313" key="2">
    <source>
        <dbReference type="Proteomes" id="UP000608420"/>
    </source>
</evidence>
<accession>A0ABQ1W8K8</accession>
<name>A0ABQ1W8K8_9BACL</name>
<dbReference type="Proteomes" id="UP000608420">
    <property type="component" value="Unassembled WGS sequence"/>
</dbReference>
<dbReference type="EMBL" id="BMIW01000074">
    <property type="protein sequence ID" value="GGG20454.1"/>
    <property type="molecule type" value="Genomic_DNA"/>
</dbReference>